<dbReference type="Gene3D" id="1.25.40.10">
    <property type="entry name" value="Tetratricopeptide repeat domain"/>
    <property type="match status" value="1"/>
</dbReference>
<dbReference type="EMBL" id="JAVXZY010000001">
    <property type="protein sequence ID" value="MDT8998259.1"/>
    <property type="molecule type" value="Genomic_DNA"/>
</dbReference>
<dbReference type="Gene3D" id="3.10.620.30">
    <property type="match status" value="1"/>
</dbReference>
<dbReference type="SUPFAM" id="SSF54001">
    <property type="entry name" value="Cysteine proteinases"/>
    <property type="match status" value="1"/>
</dbReference>
<organism evidence="2 3">
    <name type="scientific">Roseateles aquae</name>
    <dbReference type="NCBI Taxonomy" id="3077235"/>
    <lineage>
        <taxon>Bacteria</taxon>
        <taxon>Pseudomonadati</taxon>
        <taxon>Pseudomonadota</taxon>
        <taxon>Betaproteobacteria</taxon>
        <taxon>Burkholderiales</taxon>
        <taxon>Sphaerotilaceae</taxon>
        <taxon>Roseateles</taxon>
    </lineage>
</organism>
<name>A0ABU3P6P7_9BURK</name>
<gene>
    <name evidence="2" type="ORF">RQP53_03100</name>
</gene>
<dbReference type="RefSeq" id="WP_315648568.1">
    <property type="nucleotide sequence ID" value="NZ_JAVXZY010000001.1"/>
</dbReference>
<keyword evidence="3" id="KW-1185">Reference proteome</keyword>
<evidence type="ECO:0000259" key="1">
    <source>
        <dbReference type="Pfam" id="PF01841"/>
    </source>
</evidence>
<dbReference type="InterPro" id="IPR011990">
    <property type="entry name" value="TPR-like_helical_dom_sf"/>
</dbReference>
<accession>A0ABU3P6P7</accession>
<dbReference type="SUPFAM" id="SSF48452">
    <property type="entry name" value="TPR-like"/>
    <property type="match status" value="1"/>
</dbReference>
<evidence type="ECO:0000313" key="2">
    <source>
        <dbReference type="EMBL" id="MDT8998259.1"/>
    </source>
</evidence>
<dbReference type="PROSITE" id="PS51257">
    <property type="entry name" value="PROKAR_LIPOPROTEIN"/>
    <property type="match status" value="1"/>
</dbReference>
<dbReference type="Proteomes" id="UP001246372">
    <property type="component" value="Unassembled WGS sequence"/>
</dbReference>
<protein>
    <submittedName>
        <fullName evidence="2">Transglutaminase domain-containing protein</fullName>
    </submittedName>
</protein>
<evidence type="ECO:0000313" key="3">
    <source>
        <dbReference type="Proteomes" id="UP001246372"/>
    </source>
</evidence>
<proteinExistence type="predicted"/>
<dbReference type="InterPro" id="IPR038765">
    <property type="entry name" value="Papain-like_cys_pep_sf"/>
</dbReference>
<reference evidence="2" key="1">
    <citation type="submission" date="2023-09" db="EMBL/GenBank/DDBJ databases">
        <title>Paucibacter sp. APW11 Genome sequencing and assembly.</title>
        <authorList>
            <person name="Kim I."/>
        </authorList>
    </citation>
    <scope>NUCLEOTIDE SEQUENCE</scope>
    <source>
        <strain evidence="2">APW11</strain>
    </source>
</reference>
<dbReference type="InterPro" id="IPR002931">
    <property type="entry name" value="Transglutaminase-like"/>
</dbReference>
<feature type="domain" description="Transglutaminase-like" evidence="1">
    <location>
        <begin position="84"/>
        <end position="149"/>
    </location>
</feature>
<comment type="caution">
    <text evidence="2">The sequence shown here is derived from an EMBL/GenBank/DDBJ whole genome shotgun (WGS) entry which is preliminary data.</text>
</comment>
<sequence>MHRRYTAELLWWTTLLGFLLGLQLVLTGCSTVPSPERFAVEDLLADAAFKAPPQVPRPDLVFERSPEMLAYLKQRIEPLAARIGPQRAMIEALYEHSALQIDYDAEYTRTARETFADRRGNCLSLVIMTAAFARELGIPVHYRSVYVDHYLSRSNDLLFVSGHVNLSLQLRRFSPVGATGDGADWVIDFLPLPAGAQQRVHEIGESVIVSMYMNNRAAEALNAGKLDAAYWYARAAVQAEPRLSQALNTLAVIYRRHGQILLAEQVLRHVLAREPDNLAALGNLAVVFGETHRGVERDQLTKRLAQLQPVRPFQYLDEGIAAMGRGEPRLAQQLFIKELARSSFSDEAHFWLALANHALNDMSAAAEQLVLAKETSATQSKRQVYAAKLQSLLQASAQGGRTP</sequence>
<dbReference type="Pfam" id="PF01841">
    <property type="entry name" value="Transglut_core"/>
    <property type="match status" value="1"/>
</dbReference>